<evidence type="ECO:0000256" key="1">
    <source>
        <dbReference type="ARBA" id="ARBA00022987"/>
    </source>
</evidence>
<protein>
    <submittedName>
        <fullName evidence="4">Gas vesicle synthesis protein GvpL/GvpF</fullName>
    </submittedName>
</protein>
<organism evidence="4 5">
    <name type="scientific">Rhodococcus maanshanensis</name>
    <dbReference type="NCBI Taxonomy" id="183556"/>
    <lineage>
        <taxon>Bacteria</taxon>
        <taxon>Bacillati</taxon>
        <taxon>Actinomycetota</taxon>
        <taxon>Actinomycetes</taxon>
        <taxon>Mycobacteriales</taxon>
        <taxon>Nocardiaceae</taxon>
        <taxon>Rhodococcus</taxon>
    </lineage>
</organism>
<dbReference type="PANTHER" id="PTHR36852:SF1">
    <property type="entry name" value="PROTEIN GVPL 2"/>
    <property type="match status" value="1"/>
</dbReference>
<dbReference type="GO" id="GO:0031411">
    <property type="term" value="C:gas vesicle"/>
    <property type="evidence" value="ECO:0007669"/>
    <property type="project" value="UniProtKB-SubCell"/>
</dbReference>
<comment type="subcellular location">
    <subcellularLocation>
        <location evidence="2">Gas vesicle</location>
    </subcellularLocation>
</comment>
<sequence>MTDEGTGVWMYTVVGNGPLGDDLPTGVAGERARTVEAAGLTAVVGTVGLDLFGDAALRHNLEDLDWLEEVARAHDAVVGAVADTADTVPIRLATVCPDDDRVRSLLIERRSDFEAALRQIAGRAEWGVRAVADTTAPPEDAPDAGGPGAGARYLARRRAALSSRESIERAVEAEADDVHSALLQIAAGGRRQRPTAPVLAGTRAWMPLNGTYLVDRARADEFAAAVAALQDTHQRLRLDLTGPWPPYSFTGIDDVHEEPS</sequence>
<evidence type="ECO:0000256" key="2">
    <source>
        <dbReference type="ARBA" id="ARBA00035108"/>
    </source>
</evidence>
<dbReference type="InterPro" id="IPR009430">
    <property type="entry name" value="GvpL/GvpF"/>
</dbReference>
<reference evidence="5" key="1">
    <citation type="submission" date="2016-10" db="EMBL/GenBank/DDBJ databases">
        <authorList>
            <person name="Varghese N."/>
            <person name="Submissions S."/>
        </authorList>
    </citation>
    <scope>NUCLEOTIDE SEQUENCE [LARGE SCALE GENOMIC DNA]</scope>
    <source>
        <strain evidence="5">DSM 44675</strain>
    </source>
</reference>
<name>A0A1H7LRS8_9NOCA</name>
<keyword evidence="1" id="KW-0304">Gas vesicle</keyword>
<evidence type="ECO:0000256" key="3">
    <source>
        <dbReference type="ARBA" id="ARBA00035643"/>
    </source>
</evidence>
<dbReference type="GO" id="GO:0031412">
    <property type="term" value="P:gas vesicle organization"/>
    <property type="evidence" value="ECO:0007669"/>
    <property type="project" value="InterPro"/>
</dbReference>
<dbReference type="Proteomes" id="UP000198677">
    <property type="component" value="Unassembled WGS sequence"/>
</dbReference>
<dbReference type="EMBL" id="FOAW01000005">
    <property type="protein sequence ID" value="SEL01569.1"/>
    <property type="molecule type" value="Genomic_DNA"/>
</dbReference>
<keyword evidence="5" id="KW-1185">Reference proteome</keyword>
<gene>
    <name evidence="4" type="ORF">SAMN05444583_105132</name>
</gene>
<comment type="similarity">
    <text evidence="3">Belongs to the gas vesicle GvpF/GvpL family.</text>
</comment>
<proteinExistence type="inferred from homology"/>
<dbReference type="PANTHER" id="PTHR36852">
    <property type="entry name" value="PROTEIN GVPL 2"/>
    <property type="match status" value="1"/>
</dbReference>
<accession>A0A1H7LRS8</accession>
<dbReference type="AlphaFoldDB" id="A0A1H7LRS8"/>
<evidence type="ECO:0000313" key="4">
    <source>
        <dbReference type="EMBL" id="SEL01569.1"/>
    </source>
</evidence>
<evidence type="ECO:0000313" key="5">
    <source>
        <dbReference type="Proteomes" id="UP000198677"/>
    </source>
</evidence>
<dbReference type="Pfam" id="PF06386">
    <property type="entry name" value="GvpL_GvpF"/>
    <property type="match status" value="1"/>
</dbReference>